<evidence type="ECO:0000313" key="1">
    <source>
        <dbReference type="EMBL" id="KAJ0183718.1"/>
    </source>
</evidence>
<protein>
    <submittedName>
        <fullName evidence="1">Uncharacterized protein</fullName>
    </submittedName>
</protein>
<reference evidence="1 2" key="1">
    <citation type="journal article" date="2021" name="Front. Genet.">
        <title>Chromosome-Level Genome Assembly Reveals Significant Gene Expansion in the Toll and IMD Signaling Pathways of Dendrolimus kikuchii.</title>
        <authorList>
            <person name="Zhou J."/>
            <person name="Wu P."/>
            <person name="Xiong Z."/>
            <person name="Liu N."/>
            <person name="Zhao N."/>
            <person name="Ji M."/>
            <person name="Qiu Y."/>
            <person name="Yang B."/>
        </authorList>
    </citation>
    <scope>NUCLEOTIDE SEQUENCE [LARGE SCALE GENOMIC DNA]</scope>
    <source>
        <strain evidence="1">Ann1</strain>
    </source>
</reference>
<keyword evidence="2" id="KW-1185">Reference proteome</keyword>
<name>A0ACC1DJ80_9NEOP</name>
<dbReference type="EMBL" id="CM034387">
    <property type="protein sequence ID" value="KAJ0183718.1"/>
    <property type="molecule type" value="Genomic_DNA"/>
</dbReference>
<proteinExistence type="predicted"/>
<comment type="caution">
    <text evidence="1">The sequence shown here is derived from an EMBL/GenBank/DDBJ whole genome shotgun (WGS) entry which is preliminary data.</text>
</comment>
<accession>A0ACC1DJ80</accession>
<organism evidence="1 2">
    <name type="scientific">Dendrolimus kikuchii</name>
    <dbReference type="NCBI Taxonomy" id="765133"/>
    <lineage>
        <taxon>Eukaryota</taxon>
        <taxon>Metazoa</taxon>
        <taxon>Ecdysozoa</taxon>
        <taxon>Arthropoda</taxon>
        <taxon>Hexapoda</taxon>
        <taxon>Insecta</taxon>
        <taxon>Pterygota</taxon>
        <taxon>Neoptera</taxon>
        <taxon>Endopterygota</taxon>
        <taxon>Lepidoptera</taxon>
        <taxon>Glossata</taxon>
        <taxon>Ditrysia</taxon>
        <taxon>Bombycoidea</taxon>
        <taxon>Lasiocampidae</taxon>
        <taxon>Dendrolimus</taxon>
    </lineage>
</organism>
<sequence>MLLFFFLIFLSHIFRPCEAVYGTVFTSHRILGKMKYMDLELFHDAFLKYQSVGPFKNAFDKSFEFQLGNIANSIRQKFLRMRSLYSTVFKRFIPDDYNQHMRRFVMLRYLGIEIDRMVEALEDYNHQVETSKKDKKIGDFNLRKSYAKYGIKGNVDFYQRTIKSNPMLKRAKELFATANKSSNKSRKPTKNIEEKITDMNWDELY</sequence>
<gene>
    <name evidence="1" type="ORF">K1T71_000141</name>
</gene>
<evidence type="ECO:0000313" key="2">
    <source>
        <dbReference type="Proteomes" id="UP000824533"/>
    </source>
</evidence>
<dbReference type="Proteomes" id="UP000824533">
    <property type="component" value="Linkage Group LG01"/>
</dbReference>